<dbReference type="EMBL" id="LAZR01047020">
    <property type="protein sequence ID" value="KKK95184.1"/>
    <property type="molecule type" value="Genomic_DNA"/>
</dbReference>
<sequence>MKTYGIGIIGAGFMGKTHTYNYVNLPLYYDGMPFKTKLVGICNRTLSKAERLKEDFGYEFATSNYMDLLERDDIDIIDVCTPNIVHHEQIIRSLKAKKHVYADKPICITDDEADDI</sequence>
<dbReference type="Gene3D" id="3.40.50.720">
    <property type="entry name" value="NAD(P)-binding Rossmann-like Domain"/>
    <property type="match status" value="1"/>
</dbReference>
<name>A0A0F9BXT4_9ZZZZ</name>
<dbReference type="AlphaFoldDB" id="A0A0F9BXT4"/>
<feature type="domain" description="Gfo/Idh/MocA-like oxidoreductase N-terminal" evidence="2">
    <location>
        <begin position="6"/>
        <end position="115"/>
    </location>
</feature>
<comment type="caution">
    <text evidence="3">The sequence shown here is derived from an EMBL/GenBank/DDBJ whole genome shotgun (WGS) entry which is preliminary data.</text>
</comment>
<dbReference type="InterPro" id="IPR000683">
    <property type="entry name" value="Gfo/Idh/MocA-like_OxRdtase_N"/>
</dbReference>
<dbReference type="PANTHER" id="PTHR43818:SF11">
    <property type="entry name" value="BCDNA.GH03377"/>
    <property type="match status" value="1"/>
</dbReference>
<evidence type="ECO:0000313" key="3">
    <source>
        <dbReference type="EMBL" id="KKK95184.1"/>
    </source>
</evidence>
<dbReference type="Pfam" id="PF01408">
    <property type="entry name" value="GFO_IDH_MocA"/>
    <property type="match status" value="1"/>
</dbReference>
<keyword evidence="1" id="KW-0560">Oxidoreductase</keyword>
<dbReference type="InterPro" id="IPR036291">
    <property type="entry name" value="NAD(P)-bd_dom_sf"/>
</dbReference>
<feature type="non-terminal residue" evidence="3">
    <location>
        <position position="116"/>
    </location>
</feature>
<dbReference type="PANTHER" id="PTHR43818">
    <property type="entry name" value="BCDNA.GH03377"/>
    <property type="match status" value="1"/>
</dbReference>
<reference evidence="3" key="1">
    <citation type="journal article" date="2015" name="Nature">
        <title>Complex archaea that bridge the gap between prokaryotes and eukaryotes.</title>
        <authorList>
            <person name="Spang A."/>
            <person name="Saw J.H."/>
            <person name="Jorgensen S.L."/>
            <person name="Zaremba-Niedzwiedzka K."/>
            <person name="Martijn J."/>
            <person name="Lind A.E."/>
            <person name="van Eijk R."/>
            <person name="Schleper C."/>
            <person name="Guy L."/>
            <person name="Ettema T.J."/>
        </authorList>
    </citation>
    <scope>NUCLEOTIDE SEQUENCE</scope>
</reference>
<organism evidence="3">
    <name type="scientific">marine sediment metagenome</name>
    <dbReference type="NCBI Taxonomy" id="412755"/>
    <lineage>
        <taxon>unclassified sequences</taxon>
        <taxon>metagenomes</taxon>
        <taxon>ecological metagenomes</taxon>
    </lineage>
</organism>
<gene>
    <name evidence="3" type="ORF">LCGC14_2675350</name>
</gene>
<dbReference type="GO" id="GO:0016491">
    <property type="term" value="F:oxidoreductase activity"/>
    <property type="evidence" value="ECO:0007669"/>
    <property type="project" value="UniProtKB-KW"/>
</dbReference>
<accession>A0A0F9BXT4</accession>
<dbReference type="GO" id="GO:0000166">
    <property type="term" value="F:nucleotide binding"/>
    <property type="evidence" value="ECO:0007669"/>
    <property type="project" value="InterPro"/>
</dbReference>
<proteinExistence type="predicted"/>
<evidence type="ECO:0000259" key="2">
    <source>
        <dbReference type="Pfam" id="PF01408"/>
    </source>
</evidence>
<evidence type="ECO:0000256" key="1">
    <source>
        <dbReference type="ARBA" id="ARBA00023002"/>
    </source>
</evidence>
<protein>
    <recommendedName>
        <fullName evidence="2">Gfo/Idh/MocA-like oxidoreductase N-terminal domain-containing protein</fullName>
    </recommendedName>
</protein>
<dbReference type="SUPFAM" id="SSF51735">
    <property type="entry name" value="NAD(P)-binding Rossmann-fold domains"/>
    <property type="match status" value="1"/>
</dbReference>
<dbReference type="InterPro" id="IPR050463">
    <property type="entry name" value="Gfo/Idh/MocA_oxidrdct_glycsds"/>
</dbReference>